<dbReference type="EMBL" id="JNSK01000014">
    <property type="protein sequence ID" value="KGA19297.1"/>
    <property type="molecule type" value="Genomic_DNA"/>
</dbReference>
<feature type="transmembrane region" description="Helical" evidence="1">
    <location>
        <begin position="373"/>
        <end position="394"/>
    </location>
</feature>
<keyword evidence="1" id="KW-1133">Transmembrane helix</keyword>
<keyword evidence="1" id="KW-0472">Membrane</keyword>
<protein>
    <recommendedName>
        <fullName evidence="2">Major facilitator superfamily (MFS) profile domain-containing protein</fullName>
    </recommendedName>
</protein>
<dbReference type="SUPFAM" id="SSF103473">
    <property type="entry name" value="MFS general substrate transporter"/>
    <property type="match status" value="1"/>
</dbReference>
<keyword evidence="1" id="KW-0812">Transmembrane</keyword>
<gene>
    <name evidence="3" type="ORF">GM50_6100</name>
</gene>
<accession>A0A094Q7A2</accession>
<organism evidence="3">
    <name type="scientific">freshwater metagenome</name>
    <dbReference type="NCBI Taxonomy" id="449393"/>
    <lineage>
        <taxon>unclassified sequences</taxon>
        <taxon>metagenomes</taxon>
        <taxon>ecological metagenomes</taxon>
    </lineage>
</organism>
<feature type="transmembrane region" description="Helical" evidence="1">
    <location>
        <begin position="309"/>
        <end position="332"/>
    </location>
</feature>
<feature type="transmembrane region" description="Helical" evidence="1">
    <location>
        <begin position="225"/>
        <end position="246"/>
    </location>
</feature>
<name>A0A094Q7A2_9ZZZZ</name>
<evidence type="ECO:0000259" key="2">
    <source>
        <dbReference type="PROSITE" id="PS50850"/>
    </source>
</evidence>
<feature type="transmembrane region" description="Helical" evidence="1">
    <location>
        <begin position="258"/>
        <end position="277"/>
    </location>
</feature>
<dbReference type="InterPro" id="IPR036259">
    <property type="entry name" value="MFS_trans_sf"/>
</dbReference>
<feature type="transmembrane region" description="Helical" evidence="1">
    <location>
        <begin position="284"/>
        <end position="303"/>
    </location>
</feature>
<evidence type="ECO:0000313" key="3">
    <source>
        <dbReference type="EMBL" id="KGA19297.1"/>
    </source>
</evidence>
<proteinExistence type="predicted"/>
<feature type="domain" description="Major facilitator superfamily (MFS) profile" evidence="2">
    <location>
        <begin position="221"/>
        <end position="408"/>
    </location>
</feature>
<dbReference type="Pfam" id="PF07690">
    <property type="entry name" value="MFS_1"/>
    <property type="match status" value="1"/>
</dbReference>
<dbReference type="InterPro" id="IPR011701">
    <property type="entry name" value="MFS"/>
</dbReference>
<feature type="transmembrane region" description="Helical" evidence="1">
    <location>
        <begin position="104"/>
        <end position="125"/>
    </location>
</feature>
<dbReference type="AlphaFoldDB" id="A0A094Q7A2"/>
<feature type="transmembrane region" description="Helical" evidence="1">
    <location>
        <begin position="344"/>
        <end position="367"/>
    </location>
</feature>
<evidence type="ECO:0000256" key="1">
    <source>
        <dbReference type="SAM" id="Phobius"/>
    </source>
</evidence>
<sequence>MLKPYATLLRTPGAFKFSLAGFIGRMPIAMDSLAIIFIVVAATDSYALAGALTAVGSIVVGAAEVFWSRQADRRGQAKILLMAVPTRIISFLIFVILVSKDAPIWTWFVSLIIAESTAISAGGMVRRRWLHILKNDPDNSDGHLVNTSYSWEAMVDEIVFILGPVVATSFAVNVAPSAGILAGLVFLAIGLPSLAAMKSTEPPAEPANHDAPHPAVLRNRIVQSIVIPCALIGGFFGSIGITVVGFAEERNHPESTGWLLAIWAVGSAVAALINGVIKFKSAHATRFLIYLVVLTLGTVPFLFVDSIPILAVALFVNGLFIAPLIVNAYGTVENAVPAGQITEALTWVIAGMPLGAAVASALSGVIIDNSGAQMAFWVPLGFMLAAMATTLPYLSTYRAAIGYAQPRD</sequence>
<dbReference type="GO" id="GO:0022857">
    <property type="term" value="F:transmembrane transporter activity"/>
    <property type="evidence" value="ECO:0007669"/>
    <property type="project" value="InterPro"/>
</dbReference>
<dbReference type="PANTHER" id="PTHR23542:SF1">
    <property type="entry name" value="MAJOR FACILITATOR SUPERFAMILY (MFS) PROFILE DOMAIN-CONTAINING PROTEIN"/>
    <property type="match status" value="1"/>
</dbReference>
<feature type="transmembrane region" description="Helical" evidence="1">
    <location>
        <begin position="20"/>
        <end position="40"/>
    </location>
</feature>
<feature type="transmembrane region" description="Helical" evidence="1">
    <location>
        <begin position="79"/>
        <end position="98"/>
    </location>
</feature>
<reference evidence="3" key="1">
    <citation type="submission" date="2014-05" db="EMBL/GenBank/DDBJ databases">
        <title>Key roles for freshwater Actinobacteria revealed by deep metagenomic sequencing.</title>
        <authorList>
            <person name="Ghai R."/>
            <person name="Mizuno C.M."/>
            <person name="Picazo A."/>
            <person name="Camacho A."/>
            <person name="Rodriguez-Valera F."/>
        </authorList>
    </citation>
    <scope>NUCLEOTIDE SEQUENCE</scope>
</reference>
<dbReference type="InterPro" id="IPR020846">
    <property type="entry name" value="MFS_dom"/>
</dbReference>
<dbReference type="PROSITE" id="PS50850">
    <property type="entry name" value="MFS"/>
    <property type="match status" value="1"/>
</dbReference>
<dbReference type="PANTHER" id="PTHR23542">
    <property type="match status" value="1"/>
</dbReference>
<comment type="caution">
    <text evidence="3">The sequence shown here is derived from an EMBL/GenBank/DDBJ whole genome shotgun (WGS) entry which is preliminary data.</text>
</comment>
<feature type="transmembrane region" description="Helical" evidence="1">
    <location>
        <begin position="46"/>
        <end position="67"/>
    </location>
</feature>
<dbReference type="Gene3D" id="1.20.1250.20">
    <property type="entry name" value="MFS general substrate transporter like domains"/>
    <property type="match status" value="2"/>
</dbReference>